<comment type="similarity">
    <text evidence="6">Belongs to the glycosyl hydrolase 24 family.</text>
</comment>
<dbReference type="GO" id="GO:0016998">
    <property type="term" value="P:cell wall macromolecule catabolic process"/>
    <property type="evidence" value="ECO:0007669"/>
    <property type="project" value="InterPro"/>
</dbReference>
<evidence type="ECO:0000256" key="2">
    <source>
        <dbReference type="ARBA" id="ARBA00022529"/>
    </source>
</evidence>
<dbReference type="PANTHER" id="PTHR38107">
    <property type="match status" value="1"/>
</dbReference>
<dbReference type="EMBL" id="FQXV01000001">
    <property type="protein sequence ID" value="SHH55133.1"/>
    <property type="molecule type" value="Genomic_DNA"/>
</dbReference>
<dbReference type="GO" id="GO:0003796">
    <property type="term" value="F:lysozyme activity"/>
    <property type="evidence" value="ECO:0007669"/>
    <property type="project" value="UniProtKB-EC"/>
</dbReference>
<evidence type="ECO:0000256" key="1">
    <source>
        <dbReference type="ARBA" id="ARBA00004196"/>
    </source>
</evidence>
<dbReference type="GO" id="GO:0030313">
    <property type="term" value="C:cell envelope"/>
    <property type="evidence" value="ECO:0007669"/>
    <property type="project" value="UniProtKB-SubCell"/>
</dbReference>
<feature type="chain" id="PRO_5012274196" description="Lysozyme" evidence="7">
    <location>
        <begin position="31"/>
        <end position="436"/>
    </location>
</feature>
<organism evidence="9 10">
    <name type="scientific">Sporobacter termitidis DSM 10068</name>
    <dbReference type="NCBI Taxonomy" id="1123282"/>
    <lineage>
        <taxon>Bacteria</taxon>
        <taxon>Bacillati</taxon>
        <taxon>Bacillota</taxon>
        <taxon>Clostridia</taxon>
        <taxon>Eubacteriales</taxon>
        <taxon>Oscillospiraceae</taxon>
        <taxon>Sporobacter</taxon>
    </lineage>
</organism>
<evidence type="ECO:0000256" key="3">
    <source>
        <dbReference type="ARBA" id="ARBA00022638"/>
    </source>
</evidence>
<keyword evidence="6" id="KW-0326">Glycosidase</keyword>
<evidence type="ECO:0000259" key="8">
    <source>
        <dbReference type="PROSITE" id="PS51272"/>
    </source>
</evidence>
<dbReference type="GO" id="GO:0009253">
    <property type="term" value="P:peptidoglycan catabolic process"/>
    <property type="evidence" value="ECO:0007669"/>
    <property type="project" value="InterPro"/>
</dbReference>
<evidence type="ECO:0000256" key="4">
    <source>
        <dbReference type="ARBA" id="ARBA00022737"/>
    </source>
</evidence>
<dbReference type="Gene3D" id="2.60.40.4270">
    <property type="entry name" value="Listeria-Bacteroides repeat domain"/>
    <property type="match status" value="1"/>
</dbReference>
<dbReference type="PROSITE" id="PS51272">
    <property type="entry name" value="SLH"/>
    <property type="match status" value="2"/>
</dbReference>
<dbReference type="PANTHER" id="PTHR38107:SF3">
    <property type="entry name" value="LYSOZYME RRRD-RELATED"/>
    <property type="match status" value="1"/>
</dbReference>
<gene>
    <name evidence="9" type="ORF">SAMN02745823_00259</name>
</gene>
<dbReference type="InterPro" id="IPR033907">
    <property type="entry name" value="Endolysin_autolysin"/>
</dbReference>
<keyword evidence="2 6" id="KW-0929">Antimicrobial</keyword>
<dbReference type="Gene3D" id="1.10.530.40">
    <property type="match status" value="1"/>
</dbReference>
<keyword evidence="4" id="KW-0677">Repeat</keyword>
<keyword evidence="7" id="KW-0732">Signal</keyword>
<dbReference type="InterPro" id="IPR051018">
    <property type="entry name" value="Bacteriophage_GH24"/>
</dbReference>
<dbReference type="RefSeq" id="WP_073075827.1">
    <property type="nucleotide sequence ID" value="NZ_FQXV01000001.1"/>
</dbReference>
<protein>
    <recommendedName>
        <fullName evidence="6">Lysozyme</fullName>
        <ecNumber evidence="6">3.2.1.17</ecNumber>
    </recommendedName>
</protein>
<evidence type="ECO:0000313" key="9">
    <source>
        <dbReference type="EMBL" id="SHH55133.1"/>
    </source>
</evidence>
<evidence type="ECO:0000313" key="10">
    <source>
        <dbReference type="Proteomes" id="UP000183995"/>
    </source>
</evidence>
<dbReference type="InterPro" id="IPR042229">
    <property type="entry name" value="Listeria/Bacterioides_rpt_sf"/>
</dbReference>
<dbReference type="InterPro" id="IPR002196">
    <property type="entry name" value="Glyco_hydro_24"/>
</dbReference>
<feature type="domain" description="SLH" evidence="8">
    <location>
        <begin position="265"/>
        <end position="328"/>
    </location>
</feature>
<feature type="signal peptide" evidence="7">
    <location>
        <begin position="1"/>
        <end position="30"/>
    </location>
</feature>
<proteinExistence type="inferred from homology"/>
<comment type="catalytic activity">
    <reaction evidence="6">
        <text>Hydrolysis of (1-&gt;4)-beta-linkages between N-acetylmuramic acid and N-acetyl-D-glucosamine residues in a peptidoglycan and between N-acetyl-D-glucosamine residues in chitodextrins.</text>
        <dbReference type="EC" id="3.2.1.17"/>
    </reaction>
</comment>
<dbReference type="CDD" id="cd00737">
    <property type="entry name" value="lyz_endolysin_autolysin"/>
    <property type="match status" value="1"/>
</dbReference>
<dbReference type="EC" id="3.2.1.17" evidence="6"/>
<keyword evidence="3 6" id="KW-0081">Bacteriolytic enzyme</keyword>
<reference evidence="9 10" key="1">
    <citation type="submission" date="2016-11" db="EMBL/GenBank/DDBJ databases">
        <authorList>
            <person name="Jaros S."/>
            <person name="Januszkiewicz K."/>
            <person name="Wedrychowicz H."/>
        </authorList>
    </citation>
    <scope>NUCLEOTIDE SEQUENCE [LARGE SCALE GENOMIC DNA]</scope>
    <source>
        <strain evidence="9 10">DSM 10068</strain>
    </source>
</reference>
<dbReference type="GO" id="GO:0031640">
    <property type="term" value="P:killing of cells of another organism"/>
    <property type="evidence" value="ECO:0007669"/>
    <property type="project" value="UniProtKB-KW"/>
</dbReference>
<dbReference type="OrthoDB" id="9765879at2"/>
<accession>A0A1M5TXL6</accession>
<dbReference type="STRING" id="1123282.SAMN02745823_00259"/>
<dbReference type="Proteomes" id="UP000183995">
    <property type="component" value="Unassembled WGS sequence"/>
</dbReference>
<dbReference type="AlphaFoldDB" id="A0A1M5TXL6"/>
<dbReference type="Pfam" id="PF09479">
    <property type="entry name" value="Flg_new"/>
    <property type="match status" value="1"/>
</dbReference>
<keyword evidence="6" id="KW-0378">Hydrolase</keyword>
<dbReference type="InterPro" id="IPR013378">
    <property type="entry name" value="InlB-like_B-rpt"/>
</dbReference>
<dbReference type="SUPFAM" id="SSF53955">
    <property type="entry name" value="Lysozyme-like"/>
    <property type="match status" value="1"/>
</dbReference>
<name>A0A1M5TXL6_9FIRM</name>
<dbReference type="Pfam" id="PF00959">
    <property type="entry name" value="Phage_lysozyme"/>
    <property type="match status" value="1"/>
</dbReference>
<evidence type="ECO:0000256" key="6">
    <source>
        <dbReference type="RuleBase" id="RU003788"/>
    </source>
</evidence>
<feature type="domain" description="SLH" evidence="8">
    <location>
        <begin position="372"/>
        <end position="436"/>
    </location>
</feature>
<dbReference type="GO" id="GO:0042742">
    <property type="term" value="P:defense response to bacterium"/>
    <property type="evidence" value="ECO:0007669"/>
    <property type="project" value="UniProtKB-KW"/>
</dbReference>
<dbReference type="InterPro" id="IPR023347">
    <property type="entry name" value="Lysozyme_dom_sf"/>
</dbReference>
<dbReference type="InterPro" id="IPR001119">
    <property type="entry name" value="SLH_dom"/>
</dbReference>
<evidence type="ECO:0000256" key="5">
    <source>
        <dbReference type="ARBA" id="ARBA00023200"/>
    </source>
</evidence>
<evidence type="ECO:0000256" key="7">
    <source>
        <dbReference type="SAM" id="SignalP"/>
    </source>
</evidence>
<dbReference type="Pfam" id="PF00395">
    <property type="entry name" value="SLH"/>
    <property type="match status" value="1"/>
</dbReference>
<dbReference type="NCBIfam" id="TIGR02543">
    <property type="entry name" value="List_Bact_rpt"/>
    <property type="match status" value="1"/>
</dbReference>
<comment type="subcellular location">
    <subcellularLocation>
        <location evidence="1">Cell envelope</location>
    </subcellularLocation>
</comment>
<keyword evidence="10" id="KW-1185">Reference proteome</keyword>
<keyword evidence="5" id="KW-1035">Host cytoplasm</keyword>
<dbReference type="InterPro" id="IPR023346">
    <property type="entry name" value="Lysozyme-like_dom_sf"/>
</dbReference>
<sequence length="436" mass="46442">MKTGAKRASTLVTAAAVLLSAALLTPPARAAAMTTSASGIALIKEFEGFRSQVYWDSGSAFIGYGTICKSSDYPDGITEETGDALLRQALASKENTVNQFLTKYNILLTQNQFDALLDLTYNIGTGWINSSYRLCSALKNGISGYSDMDIVNAIGTWCHQGKNVVDRLVERRIREVKLFLYNDYTGADPHDYRYLTFDANGGSIDNSIQFFEYGKPYGNIEAPSMSGYTFAGWFTDGGTGITALTTVSQNLAVTASWSSGGVPVPSGVFSDVASGDWFYTYVTDLGAGNVITGLPDGTFRPLDTVTGGEALKLILLAVGFAPQPAANGSWAGGYLTLAMSKGIVSQGEIADLNAPVNRQLIAHIAAKAVGLPSIDTPETTFADTSDGFVLALYHADIITGSSTESGSLMYYPQNSITRAELSAIVWRMYNLGIGQS</sequence>